<dbReference type="InterPro" id="IPR029039">
    <property type="entry name" value="Flavoprotein-like_sf"/>
</dbReference>
<dbReference type="OrthoDB" id="9801479at2"/>
<comment type="caution">
    <text evidence="5">The sequence shown here is derived from an EMBL/GenBank/DDBJ whole genome shotgun (WGS) entry which is preliminary data.</text>
</comment>
<evidence type="ECO:0000313" key="5">
    <source>
        <dbReference type="EMBL" id="RLQ21714.1"/>
    </source>
</evidence>
<dbReference type="GO" id="GO:0016020">
    <property type="term" value="C:membrane"/>
    <property type="evidence" value="ECO:0007669"/>
    <property type="project" value="TreeGrafter"/>
</dbReference>
<dbReference type="PANTHER" id="PTHR30546">
    <property type="entry name" value="FLAVODOXIN-RELATED PROTEIN WRBA-RELATED"/>
    <property type="match status" value="1"/>
</dbReference>
<accession>A0A3L7DWM8</accession>
<organism evidence="5 6">
    <name type="scientific">Seongchinamella sediminis</name>
    <dbReference type="NCBI Taxonomy" id="2283635"/>
    <lineage>
        <taxon>Bacteria</taxon>
        <taxon>Pseudomonadati</taxon>
        <taxon>Pseudomonadota</taxon>
        <taxon>Gammaproteobacteria</taxon>
        <taxon>Cellvibrionales</taxon>
        <taxon>Halieaceae</taxon>
        <taxon>Seongchinamella</taxon>
    </lineage>
</organism>
<sequence>MTTVAVIYHSATGTTKQLADAISEGINSAGNIAIESSEYRIVGEDIIEGRFINRELLTAAGQADGIIFGSPTYMGGVSAQFKAFADATGELWSKRQWANKIAAGFTIGSNYSGDQLSTIQYLNTFANQHGMLWASIDVPGGFEAGILNRLGAQSGLIAQTRDGNVDADDLTMARYLGARVARLAAGNSHSHTGDMVASRQALLVRRKPASF</sequence>
<dbReference type="RefSeq" id="WP_117954270.1">
    <property type="nucleotide sequence ID" value="NZ_QRAN01000010.1"/>
</dbReference>
<gene>
    <name evidence="5" type="ORF">DWB85_10490</name>
</gene>
<dbReference type="AlphaFoldDB" id="A0A3L7DWM8"/>
<dbReference type="Proteomes" id="UP000265509">
    <property type="component" value="Unassembled WGS sequence"/>
</dbReference>
<dbReference type="PANTHER" id="PTHR30546:SF23">
    <property type="entry name" value="FLAVOPROTEIN-LIKE PROTEIN YCP4-RELATED"/>
    <property type="match status" value="1"/>
</dbReference>
<dbReference type="PROSITE" id="PS50902">
    <property type="entry name" value="FLAVODOXIN_LIKE"/>
    <property type="match status" value="1"/>
</dbReference>
<comment type="cofactor">
    <cofactor evidence="1">
        <name>FMN</name>
        <dbReference type="ChEBI" id="CHEBI:58210"/>
    </cofactor>
</comment>
<dbReference type="SUPFAM" id="SSF52218">
    <property type="entry name" value="Flavoproteins"/>
    <property type="match status" value="1"/>
</dbReference>
<evidence type="ECO:0000256" key="2">
    <source>
        <dbReference type="ARBA" id="ARBA00022630"/>
    </source>
</evidence>
<dbReference type="InterPro" id="IPR001226">
    <property type="entry name" value="Flavodoxin_CS"/>
</dbReference>
<dbReference type="InterPro" id="IPR008254">
    <property type="entry name" value="Flavodoxin/NO_synth"/>
</dbReference>
<evidence type="ECO:0000313" key="6">
    <source>
        <dbReference type="Proteomes" id="UP000265509"/>
    </source>
</evidence>
<feature type="domain" description="Flavodoxin-like" evidence="4">
    <location>
        <begin position="4"/>
        <end position="180"/>
    </location>
</feature>
<dbReference type="Gene3D" id="3.40.50.360">
    <property type="match status" value="1"/>
</dbReference>
<evidence type="ECO:0000256" key="1">
    <source>
        <dbReference type="ARBA" id="ARBA00001917"/>
    </source>
</evidence>
<reference evidence="5 6" key="1">
    <citation type="submission" date="2018-07" db="EMBL/GenBank/DDBJ databases">
        <title>Halioglobus sp. genome submission.</title>
        <authorList>
            <person name="Ye M.-Q."/>
            <person name="Du Z.-J."/>
        </authorList>
    </citation>
    <scope>NUCLEOTIDE SEQUENCE [LARGE SCALE GENOMIC DNA]</scope>
    <source>
        <strain evidence="5 6">U0301</strain>
    </source>
</reference>
<protein>
    <submittedName>
        <fullName evidence="5">Flavodoxin family protein</fullName>
    </submittedName>
</protein>
<dbReference type="GO" id="GO:0009055">
    <property type="term" value="F:electron transfer activity"/>
    <property type="evidence" value="ECO:0007669"/>
    <property type="project" value="InterPro"/>
</dbReference>
<keyword evidence="3" id="KW-0288">FMN</keyword>
<dbReference type="Pfam" id="PF03358">
    <property type="entry name" value="FMN_red"/>
    <property type="match status" value="1"/>
</dbReference>
<dbReference type="GO" id="GO:0010181">
    <property type="term" value="F:FMN binding"/>
    <property type="evidence" value="ECO:0007669"/>
    <property type="project" value="InterPro"/>
</dbReference>
<keyword evidence="2" id="KW-0285">Flavoprotein</keyword>
<evidence type="ECO:0000259" key="4">
    <source>
        <dbReference type="PROSITE" id="PS50902"/>
    </source>
</evidence>
<dbReference type="InterPro" id="IPR005025">
    <property type="entry name" value="FMN_Rdtase-like_dom"/>
</dbReference>
<dbReference type="PROSITE" id="PS00201">
    <property type="entry name" value="FLAVODOXIN"/>
    <property type="match status" value="1"/>
</dbReference>
<dbReference type="EMBL" id="QRAN01000010">
    <property type="protein sequence ID" value="RLQ21714.1"/>
    <property type="molecule type" value="Genomic_DNA"/>
</dbReference>
<dbReference type="GO" id="GO:0003955">
    <property type="term" value="F:NAD(P)H dehydrogenase (quinone) activity"/>
    <property type="evidence" value="ECO:0007669"/>
    <property type="project" value="TreeGrafter"/>
</dbReference>
<keyword evidence="6" id="KW-1185">Reference proteome</keyword>
<name>A0A3L7DWM8_9GAMM</name>
<evidence type="ECO:0000256" key="3">
    <source>
        <dbReference type="ARBA" id="ARBA00022643"/>
    </source>
</evidence>
<proteinExistence type="predicted"/>